<comment type="caution">
    <text evidence="1">The sequence shown here is derived from an EMBL/GenBank/DDBJ whole genome shotgun (WGS) entry which is preliminary data.</text>
</comment>
<evidence type="ECO:0000313" key="2">
    <source>
        <dbReference type="Proteomes" id="UP000249115"/>
    </source>
</evidence>
<reference evidence="1 2" key="1">
    <citation type="submission" date="2018-06" db="EMBL/GenBank/DDBJ databases">
        <title>Genomic Encyclopedia of Archaeal and Bacterial Type Strains, Phase II (KMG-II): from individual species to whole genera.</title>
        <authorList>
            <person name="Goeker M."/>
        </authorList>
    </citation>
    <scope>NUCLEOTIDE SEQUENCE [LARGE SCALE GENOMIC DNA]</scope>
    <source>
        <strain evidence="1 2">DSM 22686</strain>
    </source>
</reference>
<dbReference type="AlphaFoldDB" id="A0A2W7RF65"/>
<name>A0A2W7RF65_9BACT</name>
<gene>
    <name evidence="1" type="ORF">LV84_02161</name>
</gene>
<dbReference type="EMBL" id="QKZU01000007">
    <property type="protein sequence ID" value="PZX57030.1"/>
    <property type="molecule type" value="Genomic_DNA"/>
</dbReference>
<evidence type="ECO:0000313" key="1">
    <source>
        <dbReference type="EMBL" id="PZX57030.1"/>
    </source>
</evidence>
<protein>
    <submittedName>
        <fullName evidence="1">Uncharacterized protein</fullName>
    </submittedName>
</protein>
<organism evidence="1 2">
    <name type="scientific">Algoriphagus ratkowskyi</name>
    <dbReference type="NCBI Taxonomy" id="57028"/>
    <lineage>
        <taxon>Bacteria</taxon>
        <taxon>Pseudomonadati</taxon>
        <taxon>Bacteroidota</taxon>
        <taxon>Cytophagia</taxon>
        <taxon>Cytophagales</taxon>
        <taxon>Cyclobacteriaceae</taxon>
        <taxon>Algoriphagus</taxon>
    </lineage>
</organism>
<dbReference type="Proteomes" id="UP000249115">
    <property type="component" value="Unassembled WGS sequence"/>
</dbReference>
<sequence>MKLIGWIINAVVTGLKVAKCINKINFMKHFSNWESFEIYVIFYRKKTGIKYKSRQASFRMDANFQKMILHGKELFGYLFTMSSTHGY</sequence>
<proteinExistence type="predicted"/>
<accession>A0A2W7RF65</accession>